<reference evidence="3" key="1">
    <citation type="submission" date="2018-06" db="EMBL/GenBank/DDBJ databases">
        <title>Genome assembly of Danube salmon.</title>
        <authorList>
            <person name="Macqueen D.J."/>
            <person name="Gundappa M.K."/>
        </authorList>
    </citation>
    <scope>NUCLEOTIDE SEQUENCE [LARGE SCALE GENOMIC DNA]</scope>
</reference>
<dbReference type="STRING" id="62062.ENSHHUP00000033583"/>
<evidence type="ECO:0000256" key="1">
    <source>
        <dbReference type="SAM" id="MobiDB-lite"/>
    </source>
</evidence>
<protein>
    <recommendedName>
        <fullName evidence="4">AT rich interactive domain 1B (SWI1-like)</fullName>
    </recommendedName>
</protein>
<evidence type="ECO:0008006" key="4">
    <source>
        <dbReference type="Google" id="ProtNLM"/>
    </source>
</evidence>
<organism evidence="2 3">
    <name type="scientific">Hucho hucho</name>
    <name type="common">huchen</name>
    <dbReference type="NCBI Taxonomy" id="62062"/>
    <lineage>
        <taxon>Eukaryota</taxon>
        <taxon>Metazoa</taxon>
        <taxon>Chordata</taxon>
        <taxon>Craniata</taxon>
        <taxon>Vertebrata</taxon>
        <taxon>Euteleostomi</taxon>
        <taxon>Actinopterygii</taxon>
        <taxon>Neopterygii</taxon>
        <taxon>Teleostei</taxon>
        <taxon>Protacanthopterygii</taxon>
        <taxon>Salmoniformes</taxon>
        <taxon>Salmonidae</taxon>
        <taxon>Salmoninae</taxon>
        <taxon>Hucho</taxon>
    </lineage>
</organism>
<feature type="compositionally biased region" description="Polar residues" evidence="1">
    <location>
        <begin position="385"/>
        <end position="410"/>
    </location>
</feature>
<dbReference type="Proteomes" id="UP000314982">
    <property type="component" value="Unassembled WGS sequence"/>
</dbReference>
<feature type="compositionally biased region" description="Basic and acidic residues" evidence="1">
    <location>
        <begin position="181"/>
        <end position="190"/>
    </location>
</feature>
<feature type="compositionally biased region" description="Low complexity" evidence="1">
    <location>
        <begin position="138"/>
        <end position="151"/>
    </location>
</feature>
<dbReference type="GeneTree" id="ENSGT00940000155634"/>
<dbReference type="AlphaFoldDB" id="A0A4W5M6H6"/>
<sequence length="498" mass="53126">MAAQVASAPTRTNNKNKKLSGNLGQEIHSGKSGGGNISRSGEMLGSGDGTNTMNNVDHHHRNELNMVNSTYSPKNNSDTPEKESGNNVTSSDSTTSPGGMETGLIENHKLKNVGSGDPPQHLTPPQQQSQFNLFPQHQQRQIQSNNNNNSQATRGESENHNRGGKEGVLGIQPEQQMLNKGEGDHTCKPGERMGARYEHSNLGPTTNNISSQPQSAGGNSEFNNYYGTSRVGPCYDQHGGQQSTGMGMMPSSGPNNMDPVHNSQEGYHNSHYNHYSGYRQGYCGAGYGMMAPSRQGSNMLIGPGSNTPAGHVKAAMGAAACGSGGSVGGFQRFPGQSQHPTGATPTLNQLLTSPSPMMRGYGSGYQDYNSPSAQQQDGIGLGKDMTSQYGSTTHGWPGQQRNHPSMSPGNGRQGISRPQVASKDFMAMKRSQLYGMGNNPYSQQQQGGPYPSQPYGSPTPHRYPMGMQGRGQAGMGGMQYPQQQVCTLCPHEEDDSQL</sequence>
<feature type="region of interest" description="Disordered" evidence="1">
    <location>
        <begin position="1"/>
        <end position="103"/>
    </location>
</feature>
<feature type="region of interest" description="Disordered" evidence="1">
    <location>
        <begin position="201"/>
        <end position="220"/>
    </location>
</feature>
<feature type="compositionally biased region" description="Polar residues" evidence="1">
    <location>
        <begin position="65"/>
        <end position="78"/>
    </location>
</feature>
<feature type="compositionally biased region" description="Polar residues" evidence="1">
    <location>
        <begin position="202"/>
        <end position="220"/>
    </location>
</feature>
<feature type="region of interest" description="Disordered" evidence="1">
    <location>
        <begin position="384"/>
        <end position="417"/>
    </location>
</feature>
<dbReference type="Ensembl" id="ENSHHUT00000034933.1">
    <property type="protein sequence ID" value="ENSHHUP00000033583.1"/>
    <property type="gene ID" value="ENSHHUG00000021218.1"/>
</dbReference>
<evidence type="ECO:0000313" key="3">
    <source>
        <dbReference type="Proteomes" id="UP000314982"/>
    </source>
</evidence>
<evidence type="ECO:0000313" key="2">
    <source>
        <dbReference type="Ensembl" id="ENSHHUP00000033583.1"/>
    </source>
</evidence>
<keyword evidence="3" id="KW-1185">Reference proteome</keyword>
<name>A0A4W5M6H6_9TELE</name>
<reference evidence="2" key="2">
    <citation type="submission" date="2025-08" db="UniProtKB">
        <authorList>
            <consortium name="Ensembl"/>
        </authorList>
    </citation>
    <scope>IDENTIFICATION</scope>
</reference>
<feature type="region of interest" description="Disordered" evidence="1">
    <location>
        <begin position="434"/>
        <end position="461"/>
    </location>
</feature>
<feature type="region of interest" description="Disordered" evidence="1">
    <location>
        <begin position="135"/>
        <end position="190"/>
    </location>
</feature>
<feature type="compositionally biased region" description="Polar residues" evidence="1">
    <location>
        <begin position="85"/>
        <end position="97"/>
    </location>
</feature>
<proteinExistence type="predicted"/>
<feature type="compositionally biased region" description="Basic and acidic residues" evidence="1">
    <location>
        <begin position="155"/>
        <end position="165"/>
    </location>
</feature>
<accession>A0A4W5M6H6</accession>
<feature type="compositionally biased region" description="Low complexity" evidence="1">
    <location>
        <begin position="440"/>
        <end position="458"/>
    </location>
</feature>
<reference evidence="2" key="3">
    <citation type="submission" date="2025-09" db="UniProtKB">
        <authorList>
            <consortium name="Ensembl"/>
        </authorList>
    </citation>
    <scope>IDENTIFICATION</scope>
</reference>